<dbReference type="EMBL" id="JALD01000074">
    <property type="protein sequence ID" value="EUD09284.1"/>
    <property type="molecule type" value="Genomic_DNA"/>
</dbReference>
<proteinExistence type="predicted"/>
<name>A0AAV3M199_9GAMM</name>
<dbReference type="RefSeq" id="WP_195848495.1">
    <property type="nucleotide sequence ID" value="NZ_JALD01000074.1"/>
</dbReference>
<evidence type="ECO:0000313" key="1">
    <source>
        <dbReference type="EMBL" id="EUD09284.1"/>
    </source>
</evidence>
<reference evidence="1 2" key="1">
    <citation type="submission" date="2014-01" db="EMBL/GenBank/DDBJ databases">
        <authorList>
            <person name="Durkin A.S."/>
            <person name="McCorrison J."/>
            <person name="Torralba M."/>
            <person name="Gillis M."/>
            <person name="Haft D.H."/>
            <person name="Methe B."/>
            <person name="Sutton G."/>
            <person name="Nelson K.E."/>
        </authorList>
    </citation>
    <scope>NUCLEOTIDE SEQUENCE [LARGE SCALE GENOMIC DNA]</scope>
    <source>
        <strain evidence="1 2">205/92</strain>
    </source>
</reference>
<sequence length="58" mass="6525">MVTDTFEITSVKEVKEIGSQVHEMNKLLDSGEWVLLSVANGKDEMGYPIHKYSLGKIK</sequence>
<comment type="caution">
    <text evidence="1">The sequence shown here is derived from an EMBL/GenBank/DDBJ whole genome shotgun (WGS) entry which is preliminary data.</text>
</comment>
<protein>
    <submittedName>
        <fullName evidence="1">Uncharacterized protein</fullName>
    </submittedName>
</protein>
<dbReference type="Proteomes" id="UP000022311">
    <property type="component" value="Unassembled WGS sequence"/>
</dbReference>
<accession>A0AAV3M199</accession>
<gene>
    <name evidence="1" type="ORF">HMPREF1563_3477</name>
</gene>
<organism evidence="1 2">
    <name type="scientific">Providencia alcalifaciens 205/92</name>
    <dbReference type="NCBI Taxonomy" id="1256988"/>
    <lineage>
        <taxon>Bacteria</taxon>
        <taxon>Pseudomonadati</taxon>
        <taxon>Pseudomonadota</taxon>
        <taxon>Gammaproteobacteria</taxon>
        <taxon>Enterobacterales</taxon>
        <taxon>Morganellaceae</taxon>
        <taxon>Providencia</taxon>
    </lineage>
</organism>
<dbReference type="AlphaFoldDB" id="A0AAV3M199"/>
<evidence type="ECO:0000313" key="2">
    <source>
        <dbReference type="Proteomes" id="UP000022311"/>
    </source>
</evidence>